<dbReference type="InterPro" id="IPR019327">
    <property type="entry name" value="WKF"/>
</dbReference>
<name>A0A9R0EMP3_SPOFR</name>
<dbReference type="PANTHER" id="PTHR22306">
    <property type="entry name" value="CHROMOSOME 7 OPEN READING FRAME 50"/>
    <property type="match status" value="1"/>
</dbReference>
<sequence>MGNNYKKKNKNKKKRLERAKNAGNQNPEEQVQQVEDQGNESDGENEGNISSSKKRQHEVEDDSDVEDKPQRKKKKKQPIQMDSTDNKKGKKSIRQMKREKFAARQAEAQSAAKDQLKSQCLNYLSQWKHDKQNWKFMKARQVWLFKNKFSTHLVPDASWPTLLEYFESAQGNIRNILLEDAHKIIKQMDEWTESQGGESKNDEEDEENEETEESEETPKPKKPDDSVYKRARDLIQCLEE</sequence>
<proteinExistence type="predicted"/>
<evidence type="ECO:0000256" key="1">
    <source>
        <dbReference type="SAM" id="MobiDB-lite"/>
    </source>
</evidence>
<gene>
    <name evidence="4" type="primary">LOC118272769</name>
</gene>
<feature type="compositionally biased region" description="Low complexity" evidence="1">
    <location>
        <begin position="23"/>
        <end position="36"/>
    </location>
</feature>
<evidence type="ECO:0000313" key="3">
    <source>
        <dbReference type="Proteomes" id="UP000829999"/>
    </source>
</evidence>
<dbReference type="AlphaFoldDB" id="A0A9R0EMP3"/>
<keyword evidence="3" id="KW-1185">Reference proteome</keyword>
<feature type="domain" description="WKF" evidence="2">
    <location>
        <begin position="122"/>
        <end position="184"/>
    </location>
</feature>
<feature type="region of interest" description="Disordered" evidence="1">
    <location>
        <begin position="1"/>
        <end position="98"/>
    </location>
</feature>
<feature type="compositionally biased region" description="Basic and acidic residues" evidence="1">
    <location>
        <begin position="216"/>
        <end position="228"/>
    </location>
</feature>
<dbReference type="PANTHER" id="PTHR22306:SF2">
    <property type="entry name" value="CHROMOSOME 7 OPEN READING FRAME 50"/>
    <property type="match status" value="1"/>
</dbReference>
<dbReference type="Pfam" id="PF10180">
    <property type="entry name" value="WKF"/>
    <property type="match status" value="1"/>
</dbReference>
<dbReference type="RefSeq" id="XP_035445329.2">
    <property type="nucleotide sequence ID" value="XM_035589436.2"/>
</dbReference>
<accession>A0A9R0EMP3</accession>
<protein>
    <submittedName>
        <fullName evidence="4">Uncharacterized protein C7orf50 homolog</fullName>
    </submittedName>
</protein>
<evidence type="ECO:0000259" key="2">
    <source>
        <dbReference type="Pfam" id="PF10180"/>
    </source>
</evidence>
<dbReference type="GeneID" id="118272769"/>
<dbReference type="Proteomes" id="UP000829999">
    <property type="component" value="Chromosome 4"/>
</dbReference>
<reference evidence="4" key="1">
    <citation type="submission" date="2025-08" db="UniProtKB">
        <authorList>
            <consortium name="RefSeq"/>
        </authorList>
    </citation>
    <scope>IDENTIFICATION</scope>
    <source>
        <tissue evidence="4">Whole larval tissue</tissue>
    </source>
</reference>
<organism evidence="3 4">
    <name type="scientific">Spodoptera frugiperda</name>
    <name type="common">Fall armyworm</name>
    <dbReference type="NCBI Taxonomy" id="7108"/>
    <lineage>
        <taxon>Eukaryota</taxon>
        <taxon>Metazoa</taxon>
        <taxon>Ecdysozoa</taxon>
        <taxon>Arthropoda</taxon>
        <taxon>Hexapoda</taxon>
        <taxon>Insecta</taxon>
        <taxon>Pterygota</taxon>
        <taxon>Neoptera</taxon>
        <taxon>Endopterygota</taxon>
        <taxon>Lepidoptera</taxon>
        <taxon>Glossata</taxon>
        <taxon>Ditrysia</taxon>
        <taxon>Noctuoidea</taxon>
        <taxon>Noctuidae</taxon>
        <taxon>Amphipyrinae</taxon>
        <taxon>Spodoptera</taxon>
    </lineage>
</organism>
<evidence type="ECO:0000313" key="4">
    <source>
        <dbReference type="RefSeq" id="XP_035445329.2"/>
    </source>
</evidence>
<feature type="region of interest" description="Disordered" evidence="1">
    <location>
        <begin position="190"/>
        <end position="228"/>
    </location>
</feature>
<dbReference type="OrthoDB" id="10261563at2759"/>
<feature type="compositionally biased region" description="Basic residues" evidence="1">
    <location>
        <begin position="1"/>
        <end position="17"/>
    </location>
</feature>
<feature type="compositionally biased region" description="Acidic residues" evidence="1">
    <location>
        <begin position="201"/>
        <end position="215"/>
    </location>
</feature>